<organism evidence="11 12">
    <name type="scientific">Aspergillus minisclerotigenes</name>
    <dbReference type="NCBI Taxonomy" id="656917"/>
    <lineage>
        <taxon>Eukaryota</taxon>
        <taxon>Fungi</taxon>
        <taxon>Dikarya</taxon>
        <taxon>Ascomycota</taxon>
        <taxon>Pezizomycotina</taxon>
        <taxon>Eurotiomycetes</taxon>
        <taxon>Eurotiomycetidae</taxon>
        <taxon>Eurotiales</taxon>
        <taxon>Aspergillaceae</taxon>
        <taxon>Aspergillus</taxon>
        <taxon>Aspergillus subgen. Circumdati</taxon>
    </lineage>
</organism>
<comment type="similarity">
    <text evidence="2">Belongs to the SUI1 family.</text>
</comment>
<evidence type="ECO:0000256" key="1">
    <source>
        <dbReference type="ARBA" id="ARBA00004370"/>
    </source>
</evidence>
<feature type="domain" description="SUI1" evidence="10">
    <location>
        <begin position="122"/>
        <end position="192"/>
    </location>
</feature>
<keyword evidence="7 9" id="KW-0472">Membrane</keyword>
<dbReference type="InterPro" id="IPR005351">
    <property type="entry name" value="ASTER"/>
</dbReference>
<dbReference type="FunFam" id="3.30.780.10:FF:000005">
    <property type="entry name" value="Sui1 translation initiation factor"/>
    <property type="match status" value="1"/>
</dbReference>
<reference evidence="11 12" key="1">
    <citation type="submission" date="2019-04" db="EMBL/GenBank/DDBJ databases">
        <title>Fungal friends and foes A comparative genomics study of 23 Aspergillus species from section Flavi.</title>
        <authorList>
            <consortium name="DOE Joint Genome Institute"/>
            <person name="Kjaerbolling I."/>
            <person name="Vesth T.C."/>
            <person name="Frisvad J.C."/>
            <person name="Nybo J.L."/>
            <person name="Theobald S."/>
            <person name="Kildgaard S."/>
            <person name="Petersen T.I."/>
            <person name="Kuo A."/>
            <person name="Sato A."/>
            <person name="Lyhne E.K."/>
            <person name="Kogle M.E."/>
            <person name="Wiebenga A."/>
            <person name="Kun R.S."/>
            <person name="Lubbers R.J."/>
            <person name="Makela M.R."/>
            <person name="Barry K."/>
            <person name="Chovatia M."/>
            <person name="Clum A."/>
            <person name="Daum C."/>
            <person name="Haridas S."/>
            <person name="He G."/>
            <person name="LaButti K."/>
            <person name="Lipzen A."/>
            <person name="Mondo S."/>
            <person name="Pangilinan J."/>
            <person name="Riley R."/>
            <person name="Salamov A."/>
            <person name="Simmons B.A."/>
            <person name="Magnuson J.K."/>
            <person name="Henrissat B."/>
            <person name="Mortensen U.H."/>
            <person name="Larsen T.O."/>
            <person name="De vries R.P."/>
            <person name="Grigoriev I.V."/>
            <person name="Machida M."/>
            <person name="Baker S.E."/>
            <person name="Andersen M.R."/>
        </authorList>
    </citation>
    <scope>NUCLEOTIDE SEQUENCE [LARGE SCALE GENOMIC DNA]</scope>
    <source>
        <strain evidence="11 12">CBS 117635</strain>
    </source>
</reference>
<accession>A0A5N6IP67</accession>
<name>A0A5N6IP67_9EURO</name>
<dbReference type="InterPro" id="IPR001950">
    <property type="entry name" value="SUI1"/>
</dbReference>
<dbReference type="GO" id="GO:0006417">
    <property type="term" value="P:regulation of translation"/>
    <property type="evidence" value="ECO:0007669"/>
    <property type="project" value="UniProtKB-KW"/>
</dbReference>
<evidence type="ECO:0000256" key="7">
    <source>
        <dbReference type="ARBA" id="ARBA00023136"/>
    </source>
</evidence>
<gene>
    <name evidence="11" type="ORF">BDV30DRAFT_243791</name>
</gene>
<keyword evidence="4" id="KW-0810">Translation regulation</keyword>
<dbReference type="Proteomes" id="UP000326289">
    <property type="component" value="Unassembled WGS sequence"/>
</dbReference>
<keyword evidence="12" id="KW-1185">Reference proteome</keyword>
<evidence type="ECO:0000256" key="9">
    <source>
        <dbReference type="SAM" id="Phobius"/>
    </source>
</evidence>
<evidence type="ECO:0000256" key="3">
    <source>
        <dbReference type="ARBA" id="ARBA00022692"/>
    </source>
</evidence>
<keyword evidence="11" id="KW-0396">Initiation factor</keyword>
<comment type="function">
    <text evidence="8">Additional factor that functions in concert with eIF-2 and the initiator tRNA in directing the ribosome to the proper start site of translation.</text>
</comment>
<evidence type="ECO:0000259" key="10">
    <source>
        <dbReference type="PROSITE" id="PS50296"/>
    </source>
</evidence>
<dbReference type="GO" id="GO:0005789">
    <property type="term" value="C:endoplasmic reticulum membrane"/>
    <property type="evidence" value="ECO:0007669"/>
    <property type="project" value="InterPro"/>
</dbReference>
<feature type="transmembrane region" description="Helical" evidence="9">
    <location>
        <begin position="75"/>
        <end position="95"/>
    </location>
</feature>
<dbReference type="AlphaFoldDB" id="A0A5N6IP67"/>
<dbReference type="Pfam" id="PF03669">
    <property type="entry name" value="ASTER"/>
    <property type="match status" value="1"/>
</dbReference>
<dbReference type="GO" id="GO:0003743">
    <property type="term" value="F:translation initiation factor activity"/>
    <property type="evidence" value="ECO:0007669"/>
    <property type="project" value="UniProtKB-KW"/>
</dbReference>
<evidence type="ECO:0000256" key="4">
    <source>
        <dbReference type="ARBA" id="ARBA00022845"/>
    </source>
</evidence>
<dbReference type="GO" id="GO:0045048">
    <property type="term" value="P:protein insertion into ER membrane"/>
    <property type="evidence" value="ECO:0007669"/>
    <property type="project" value="InterPro"/>
</dbReference>
<dbReference type="EMBL" id="ML732882">
    <property type="protein sequence ID" value="KAB8267974.1"/>
    <property type="molecule type" value="Genomic_DNA"/>
</dbReference>
<evidence type="ECO:0000256" key="2">
    <source>
        <dbReference type="ARBA" id="ARBA00005422"/>
    </source>
</evidence>
<evidence type="ECO:0000313" key="11">
    <source>
        <dbReference type="EMBL" id="KAB8267974.1"/>
    </source>
</evidence>
<dbReference type="Pfam" id="PF01253">
    <property type="entry name" value="SUI1"/>
    <property type="match status" value="1"/>
</dbReference>
<dbReference type="PANTHER" id="PTHR10388">
    <property type="entry name" value="EUKARYOTIC TRANSLATION INITIATION FACTOR SUI1"/>
    <property type="match status" value="1"/>
</dbReference>
<dbReference type="PROSITE" id="PS50296">
    <property type="entry name" value="SUI1"/>
    <property type="match status" value="1"/>
</dbReference>
<dbReference type="CDD" id="cd11566">
    <property type="entry name" value="eIF1_SUI1"/>
    <property type="match status" value="1"/>
</dbReference>
<proteinExistence type="inferred from homology"/>
<evidence type="ECO:0000256" key="6">
    <source>
        <dbReference type="ARBA" id="ARBA00022989"/>
    </source>
</evidence>
<dbReference type="SUPFAM" id="SSF55159">
    <property type="entry name" value="eIF1-like"/>
    <property type="match status" value="1"/>
</dbReference>
<dbReference type="Gene3D" id="3.30.780.10">
    <property type="entry name" value="SUI1-like domain"/>
    <property type="match status" value="1"/>
</dbReference>
<keyword evidence="5" id="KW-0648">Protein biosynthesis</keyword>
<evidence type="ECO:0000256" key="5">
    <source>
        <dbReference type="ARBA" id="ARBA00022917"/>
    </source>
</evidence>
<dbReference type="NCBIfam" id="TIGR01160">
    <property type="entry name" value="SUI1_MOF2"/>
    <property type="match status" value="1"/>
</dbReference>
<dbReference type="InterPro" id="IPR036877">
    <property type="entry name" value="SUI1_dom_sf"/>
</dbReference>
<comment type="subcellular location">
    <subcellularLocation>
        <location evidence="1">Membrane</location>
    </subcellularLocation>
</comment>
<dbReference type="GO" id="GO:0044183">
    <property type="term" value="F:protein folding chaperone"/>
    <property type="evidence" value="ECO:0007669"/>
    <property type="project" value="InterPro"/>
</dbReference>
<keyword evidence="3 9" id="KW-0812">Transmembrane</keyword>
<keyword evidence="6 9" id="KW-1133">Transmembrane helix</keyword>
<dbReference type="InterPro" id="IPR005874">
    <property type="entry name" value="SUI1_euk"/>
</dbReference>
<evidence type="ECO:0000313" key="12">
    <source>
        <dbReference type="Proteomes" id="UP000326289"/>
    </source>
</evidence>
<evidence type="ECO:0000256" key="8">
    <source>
        <dbReference type="ARBA" id="ARBA00060093"/>
    </source>
</evidence>
<sequence length="207" mass="23316">MASKKDMRRLDLAIPYVDPPANKDDADMSGAMTSTMPMAAMFTRNRMIGWVSFVFSLQNWLGETPEQKRTASTPAYMSVFMSLMALVVTYFPIFMPPPAVPADPFAEADEDTGETKQSQNYIHIRIQQRNGRKTLTTVQGLPKKFDQKKILKVIKKKFACNGTIVADSEMGEVIQLQGDQRKDVQEFLTDKKEGLELDAKTIKVHGF</sequence>
<protein>
    <submittedName>
        <fullName evidence="11">Translation initiation factor SUI1</fullName>
    </submittedName>
</protein>